<dbReference type="AlphaFoldDB" id="A0A0E0KGS5"/>
<sequence length="130" mass="14074">MRTGLATVDLIAPPNVSEDADEPECFHHSLPKIMCPLAPPQPSLAPARFVAPPYPAFNPFCACVSQLPQPCYSCAPPEEALGPASRSFLSSDGRNNPMVGELEVVRTNLGLLGAACYLLSREQRQQYYQA</sequence>
<organism evidence="1">
    <name type="scientific">Oryza punctata</name>
    <name type="common">Red rice</name>
    <dbReference type="NCBI Taxonomy" id="4537"/>
    <lineage>
        <taxon>Eukaryota</taxon>
        <taxon>Viridiplantae</taxon>
        <taxon>Streptophyta</taxon>
        <taxon>Embryophyta</taxon>
        <taxon>Tracheophyta</taxon>
        <taxon>Spermatophyta</taxon>
        <taxon>Magnoliopsida</taxon>
        <taxon>Liliopsida</taxon>
        <taxon>Poales</taxon>
        <taxon>Poaceae</taxon>
        <taxon>BOP clade</taxon>
        <taxon>Oryzoideae</taxon>
        <taxon>Oryzeae</taxon>
        <taxon>Oryzinae</taxon>
        <taxon>Oryza</taxon>
    </lineage>
</organism>
<keyword evidence="2" id="KW-1185">Reference proteome</keyword>
<reference evidence="1" key="2">
    <citation type="submission" date="2018-05" db="EMBL/GenBank/DDBJ databases">
        <title>OpunRS2 (Oryza punctata Reference Sequence Version 2).</title>
        <authorList>
            <person name="Zhang J."/>
            <person name="Kudrna D."/>
            <person name="Lee S."/>
            <person name="Talag J."/>
            <person name="Welchert J."/>
            <person name="Wing R.A."/>
        </authorList>
    </citation>
    <scope>NUCLEOTIDE SEQUENCE [LARGE SCALE GENOMIC DNA]</scope>
</reference>
<protein>
    <submittedName>
        <fullName evidence="1">Uncharacterized protein</fullName>
    </submittedName>
</protein>
<dbReference type="Proteomes" id="UP000026962">
    <property type="component" value="Chromosome 3"/>
</dbReference>
<evidence type="ECO:0000313" key="1">
    <source>
        <dbReference type="EnsemblPlants" id="OPUNC03G25050.1"/>
    </source>
</evidence>
<proteinExistence type="predicted"/>
<reference evidence="1" key="1">
    <citation type="submission" date="2015-04" db="UniProtKB">
        <authorList>
            <consortium name="EnsemblPlants"/>
        </authorList>
    </citation>
    <scope>IDENTIFICATION</scope>
</reference>
<dbReference type="EnsemblPlants" id="OPUNC03G25050.1">
    <property type="protein sequence ID" value="OPUNC03G25050.1"/>
    <property type="gene ID" value="OPUNC03G25050"/>
</dbReference>
<name>A0A0E0KGS5_ORYPU</name>
<accession>A0A0E0KGS5</accession>
<dbReference type="Gramene" id="OPUNC03G25050.1">
    <property type="protein sequence ID" value="OPUNC03G25050.1"/>
    <property type="gene ID" value="OPUNC03G25050"/>
</dbReference>
<evidence type="ECO:0000313" key="2">
    <source>
        <dbReference type="Proteomes" id="UP000026962"/>
    </source>
</evidence>
<dbReference type="HOGENOM" id="CLU_1941512_0_0_1"/>